<feature type="transmembrane region" description="Helical" evidence="8">
    <location>
        <begin position="305"/>
        <end position="322"/>
    </location>
</feature>
<dbReference type="STRING" id="1178515.SY83_19400"/>
<dbReference type="Proteomes" id="UP000076927">
    <property type="component" value="Chromosome"/>
</dbReference>
<feature type="transmembrane region" description="Helical" evidence="8">
    <location>
        <begin position="271"/>
        <end position="293"/>
    </location>
</feature>
<gene>
    <name evidence="9" type="ORF">SY83_19400</name>
</gene>
<evidence type="ECO:0000256" key="2">
    <source>
        <dbReference type="ARBA" id="ARBA00007998"/>
    </source>
</evidence>
<dbReference type="GO" id="GO:0016020">
    <property type="term" value="C:membrane"/>
    <property type="evidence" value="ECO:0007669"/>
    <property type="project" value="UniProtKB-SubCell"/>
</dbReference>
<sequence>MRVISARQYMLLICLFIIGSSILYLPSLLTRYAGEAGWISGIVGTVGAMFSILLYVAIYRCMNGLSFEQYLNVTLGTWAGGMLNLLYIAFALILATLNINDMGTFITTQIETATPLVTILIVMTVLGTYAVRVGLEALGRSTEIFFPLICLILIFFTVFLLQDSEIDLIKPYMGFGLFGIAKASLMFMTFPYWEMVLFLVIAPHVSNQYRTIRKAMFHAVWIGGSCITVLTLLCIMCNGAMLTSVNTFPTYRLAQSIEAGGFFGRLEIMMAGIWFVTIFYKITICMYVALVMISRLSGTKDWKPLTWPLALVLVPLAYYVSPNSAFTGHVTTRIIPGTVVFMGFIIPLFLLLLTTIRGQLNRGLRE</sequence>
<evidence type="ECO:0000256" key="7">
    <source>
        <dbReference type="ARBA" id="ARBA00023136"/>
    </source>
</evidence>
<accession>A0A172TM12</accession>
<evidence type="ECO:0000256" key="5">
    <source>
        <dbReference type="ARBA" id="ARBA00022692"/>
    </source>
</evidence>
<evidence type="ECO:0000313" key="10">
    <source>
        <dbReference type="Proteomes" id="UP000076927"/>
    </source>
</evidence>
<dbReference type="GO" id="GO:0009847">
    <property type="term" value="P:spore germination"/>
    <property type="evidence" value="ECO:0007669"/>
    <property type="project" value="InterPro"/>
</dbReference>
<feature type="transmembrane region" description="Helical" evidence="8">
    <location>
        <begin position="9"/>
        <end position="26"/>
    </location>
</feature>
<dbReference type="Gene3D" id="1.20.1740.10">
    <property type="entry name" value="Amino acid/polyamine transporter I"/>
    <property type="match status" value="1"/>
</dbReference>
<dbReference type="PATRIC" id="fig|1178515.4.peg.3922"/>
<organism evidence="9 10">
    <name type="scientific">Paenibacillus swuensis</name>
    <dbReference type="NCBI Taxonomy" id="1178515"/>
    <lineage>
        <taxon>Bacteria</taxon>
        <taxon>Bacillati</taxon>
        <taxon>Bacillota</taxon>
        <taxon>Bacilli</taxon>
        <taxon>Bacillales</taxon>
        <taxon>Paenibacillaceae</taxon>
        <taxon>Paenibacillus</taxon>
    </lineage>
</organism>
<keyword evidence="4" id="KW-0309">Germination</keyword>
<dbReference type="NCBIfam" id="TIGR00912">
    <property type="entry name" value="2A0309"/>
    <property type="match status" value="1"/>
</dbReference>
<feature type="transmembrane region" description="Helical" evidence="8">
    <location>
        <begin position="215"/>
        <end position="241"/>
    </location>
</feature>
<evidence type="ECO:0000256" key="3">
    <source>
        <dbReference type="ARBA" id="ARBA00022448"/>
    </source>
</evidence>
<keyword evidence="6 8" id="KW-1133">Transmembrane helix</keyword>
<keyword evidence="5 8" id="KW-0812">Transmembrane</keyword>
<dbReference type="AlphaFoldDB" id="A0A172TM12"/>
<evidence type="ECO:0000256" key="1">
    <source>
        <dbReference type="ARBA" id="ARBA00004141"/>
    </source>
</evidence>
<evidence type="ECO:0000256" key="6">
    <source>
        <dbReference type="ARBA" id="ARBA00022989"/>
    </source>
</evidence>
<feature type="transmembrane region" description="Helical" evidence="8">
    <location>
        <begin position="38"/>
        <end position="58"/>
    </location>
</feature>
<feature type="transmembrane region" description="Helical" evidence="8">
    <location>
        <begin position="174"/>
        <end position="203"/>
    </location>
</feature>
<keyword evidence="10" id="KW-1185">Reference proteome</keyword>
<name>A0A172TM12_9BACL</name>
<keyword evidence="3" id="KW-0813">Transport</keyword>
<dbReference type="OrthoDB" id="2078716at2"/>
<evidence type="ECO:0000313" key="9">
    <source>
        <dbReference type="EMBL" id="ANE48095.1"/>
    </source>
</evidence>
<comment type="similarity">
    <text evidence="2">Belongs to the amino acid-polyamine-organocation (APC) superfamily. Spore germination protein (SGP) (TC 2.A.3.9) family.</text>
</comment>
<keyword evidence="7 8" id="KW-0472">Membrane</keyword>
<dbReference type="EMBL" id="CP011388">
    <property type="protein sequence ID" value="ANE48095.1"/>
    <property type="molecule type" value="Genomic_DNA"/>
</dbReference>
<evidence type="ECO:0000256" key="4">
    <source>
        <dbReference type="ARBA" id="ARBA00022544"/>
    </source>
</evidence>
<dbReference type="Pfam" id="PF03845">
    <property type="entry name" value="Spore_permease"/>
    <property type="match status" value="1"/>
</dbReference>
<feature type="transmembrane region" description="Helical" evidence="8">
    <location>
        <begin position="113"/>
        <end position="132"/>
    </location>
</feature>
<dbReference type="PANTHER" id="PTHR34975:SF2">
    <property type="entry name" value="SPORE GERMINATION PROTEIN A2"/>
    <property type="match status" value="1"/>
</dbReference>
<protein>
    <submittedName>
        <fullName evidence="9">Uncharacterized protein</fullName>
    </submittedName>
</protein>
<feature type="transmembrane region" description="Helical" evidence="8">
    <location>
        <begin position="144"/>
        <end position="162"/>
    </location>
</feature>
<proteinExistence type="inferred from homology"/>
<dbReference type="KEGG" id="pswu:SY83_19400"/>
<dbReference type="InterPro" id="IPR004761">
    <property type="entry name" value="Spore_GerAB"/>
</dbReference>
<dbReference type="PANTHER" id="PTHR34975">
    <property type="entry name" value="SPORE GERMINATION PROTEIN A2"/>
    <property type="match status" value="1"/>
</dbReference>
<comment type="subcellular location">
    <subcellularLocation>
        <location evidence="1">Membrane</location>
        <topology evidence="1">Multi-pass membrane protein</topology>
    </subcellularLocation>
</comment>
<feature type="transmembrane region" description="Helical" evidence="8">
    <location>
        <begin position="70"/>
        <end position="93"/>
    </location>
</feature>
<reference evidence="9 10" key="1">
    <citation type="submission" date="2015-01" db="EMBL/GenBank/DDBJ databases">
        <title>Paenibacillus swuensis/DY6/whole genome sequencing.</title>
        <authorList>
            <person name="Kim M.K."/>
            <person name="Srinivasan S."/>
            <person name="Lee J.-J."/>
        </authorList>
    </citation>
    <scope>NUCLEOTIDE SEQUENCE [LARGE SCALE GENOMIC DNA]</scope>
    <source>
        <strain evidence="9 10">DY6</strain>
    </source>
</reference>
<evidence type="ECO:0000256" key="8">
    <source>
        <dbReference type="SAM" id="Phobius"/>
    </source>
</evidence>
<feature type="transmembrane region" description="Helical" evidence="8">
    <location>
        <begin position="334"/>
        <end position="356"/>
    </location>
</feature>